<evidence type="ECO:0000256" key="2">
    <source>
        <dbReference type="SAM" id="Phobius"/>
    </source>
</evidence>
<dbReference type="EMBL" id="LN890655">
    <property type="protein sequence ID" value="CUS01912.1"/>
    <property type="molecule type" value="Genomic_DNA"/>
</dbReference>
<feature type="transmembrane region" description="Helical" evidence="2">
    <location>
        <begin position="88"/>
        <end position="106"/>
    </location>
</feature>
<feature type="transmembrane region" description="Helical" evidence="2">
    <location>
        <begin position="62"/>
        <end position="81"/>
    </location>
</feature>
<keyword evidence="2" id="KW-0472">Membrane</keyword>
<sequence>MTEYESKLEEEPGEAKQEPKGAPAARRGSRSLFAPVVLIAAGVFFLLDNIGVIGGLDWEGVWRFWPLALIFIGLNVLVVQIRPPLGTALSGFLGLAAVTVFAFLLLRGSGSAPGPATSRVSSEETFRVPLEGVESADIRLDLANAPTEIAAAEGDDLISGVIFTTLGLDTVLERDGSHVRYEVGERAGGFSFNPADWFSSDGGQPWTFALNPAVPIDLTIDAGNGITSAELSELLLSGLTIDGGNAALSATLPDGDYDVTIDGGNAGISLALPAGGTREVNVDGGNAPISLFLPAGVAARVVYDGRENGIRLDERFDLVNISDDDDEGVYQTDGYDQAADRVLFVIDGGNAPVTITTE</sequence>
<keyword evidence="2" id="KW-0812">Transmembrane</keyword>
<dbReference type="Proteomes" id="UP000215027">
    <property type="component" value="Chromosome I"/>
</dbReference>
<evidence type="ECO:0000259" key="3">
    <source>
        <dbReference type="Pfam" id="PF18917"/>
    </source>
</evidence>
<dbReference type="AlphaFoldDB" id="A0A160SYA6"/>
<organism evidence="4 5">
    <name type="scientific">Candidatus Promineifilum breve</name>
    <dbReference type="NCBI Taxonomy" id="1806508"/>
    <lineage>
        <taxon>Bacteria</taxon>
        <taxon>Bacillati</taxon>
        <taxon>Chloroflexota</taxon>
        <taxon>Ardenticatenia</taxon>
        <taxon>Candidatus Promineifilales</taxon>
        <taxon>Candidatus Promineifilaceae</taxon>
        <taxon>Candidatus Promineifilum</taxon>
    </lineage>
</organism>
<evidence type="ECO:0000313" key="5">
    <source>
        <dbReference type="Proteomes" id="UP000215027"/>
    </source>
</evidence>
<name>A0A160SYA6_9CHLR</name>
<dbReference type="OrthoDB" id="941984at2"/>
<dbReference type="InterPro" id="IPR043726">
    <property type="entry name" value="LiaI-LiaF-like_TM1"/>
</dbReference>
<proteinExistence type="predicted"/>
<keyword evidence="2" id="KW-1133">Transmembrane helix</keyword>
<dbReference type="RefSeq" id="WP_095041587.1">
    <property type="nucleotide sequence ID" value="NZ_LN890655.1"/>
</dbReference>
<accession>A0A160SYA6</accession>
<evidence type="ECO:0000256" key="1">
    <source>
        <dbReference type="SAM" id="MobiDB-lite"/>
    </source>
</evidence>
<feature type="domain" description="LiaI-LiaF-like transmembrane region" evidence="3">
    <location>
        <begin position="32"/>
        <end position="77"/>
    </location>
</feature>
<dbReference type="Pfam" id="PF18917">
    <property type="entry name" value="LiaI-LiaF-like_TM1"/>
    <property type="match status" value="1"/>
</dbReference>
<feature type="region of interest" description="Disordered" evidence="1">
    <location>
        <begin position="1"/>
        <end position="25"/>
    </location>
</feature>
<evidence type="ECO:0000313" key="4">
    <source>
        <dbReference type="EMBL" id="CUS01912.1"/>
    </source>
</evidence>
<keyword evidence="5" id="KW-1185">Reference proteome</keyword>
<dbReference type="KEGG" id="pbf:CFX0092_A0031"/>
<gene>
    <name evidence="4" type="ORF">CFX0092_A0031</name>
</gene>
<reference evidence="4" key="1">
    <citation type="submission" date="2016-01" db="EMBL/GenBank/DDBJ databases">
        <authorList>
            <person name="Mcilroy J.S."/>
            <person name="Karst M S."/>
            <person name="Albertsen M."/>
        </authorList>
    </citation>
    <scope>NUCLEOTIDE SEQUENCE</scope>
    <source>
        <strain evidence="4">Cfx-K</strain>
    </source>
</reference>
<feature type="compositionally biased region" description="Basic and acidic residues" evidence="1">
    <location>
        <begin position="1"/>
        <end position="19"/>
    </location>
</feature>
<protein>
    <recommendedName>
        <fullName evidence="3">LiaI-LiaF-like transmembrane region domain-containing protein</fullName>
    </recommendedName>
</protein>
<feature type="transmembrane region" description="Helical" evidence="2">
    <location>
        <begin position="32"/>
        <end position="56"/>
    </location>
</feature>